<feature type="coiled-coil region" evidence="2">
    <location>
        <begin position="461"/>
        <end position="495"/>
    </location>
</feature>
<dbReference type="Proteomes" id="UP000694872">
    <property type="component" value="Unplaced"/>
</dbReference>
<feature type="compositionally biased region" description="Basic and acidic residues" evidence="3">
    <location>
        <begin position="876"/>
        <end position="888"/>
    </location>
</feature>
<feature type="region of interest" description="Disordered" evidence="3">
    <location>
        <begin position="699"/>
        <end position="729"/>
    </location>
</feature>
<organism evidence="5">
    <name type="scientific">Papilio xuthus</name>
    <name type="common">Asian swallowtail butterfly</name>
    <dbReference type="NCBI Taxonomy" id="66420"/>
    <lineage>
        <taxon>Eukaryota</taxon>
        <taxon>Metazoa</taxon>
        <taxon>Ecdysozoa</taxon>
        <taxon>Arthropoda</taxon>
        <taxon>Hexapoda</taxon>
        <taxon>Insecta</taxon>
        <taxon>Pterygota</taxon>
        <taxon>Neoptera</taxon>
        <taxon>Endopterygota</taxon>
        <taxon>Lepidoptera</taxon>
        <taxon>Glossata</taxon>
        <taxon>Ditrysia</taxon>
        <taxon>Papilionoidea</taxon>
        <taxon>Papilionidae</taxon>
        <taxon>Papilioninae</taxon>
        <taxon>Papilio</taxon>
    </lineage>
</organism>
<comment type="similarity">
    <text evidence="1">Belongs to the formin homology family. Cappuccino subfamily.</text>
</comment>
<dbReference type="GeneID" id="106126451"/>
<dbReference type="Pfam" id="PF02181">
    <property type="entry name" value="FH2"/>
    <property type="match status" value="1"/>
</dbReference>
<feature type="compositionally biased region" description="Low complexity" evidence="3">
    <location>
        <begin position="934"/>
        <end position="943"/>
    </location>
</feature>
<dbReference type="GO" id="GO:0005856">
    <property type="term" value="C:cytoskeleton"/>
    <property type="evidence" value="ECO:0007669"/>
    <property type="project" value="TreeGrafter"/>
</dbReference>
<feature type="compositionally biased region" description="Basic residues" evidence="3">
    <location>
        <begin position="18"/>
        <end position="28"/>
    </location>
</feature>
<dbReference type="GO" id="GO:0005737">
    <property type="term" value="C:cytoplasm"/>
    <property type="evidence" value="ECO:0007669"/>
    <property type="project" value="TreeGrafter"/>
</dbReference>
<feature type="region of interest" description="Disordered" evidence="3">
    <location>
        <begin position="608"/>
        <end position="649"/>
    </location>
</feature>
<proteinExistence type="inferred from homology"/>
<feature type="region of interest" description="Disordered" evidence="3">
    <location>
        <begin position="1534"/>
        <end position="1563"/>
    </location>
</feature>
<accession>A0AAJ6ZV23</accession>
<gene>
    <name evidence="5" type="primary">LOC106126451</name>
</gene>
<feature type="compositionally biased region" description="Basic residues" evidence="3">
    <location>
        <begin position="36"/>
        <end position="45"/>
    </location>
</feature>
<dbReference type="RefSeq" id="XP_013179590.1">
    <property type="nucleotide sequence ID" value="XM_013324136.1"/>
</dbReference>
<feature type="compositionally biased region" description="Low complexity" evidence="3">
    <location>
        <begin position="614"/>
        <end position="623"/>
    </location>
</feature>
<evidence type="ECO:0000313" key="5">
    <source>
        <dbReference type="RefSeq" id="XP_013179590.1"/>
    </source>
</evidence>
<feature type="region of interest" description="Disordered" evidence="3">
    <location>
        <begin position="1"/>
        <end position="141"/>
    </location>
</feature>
<dbReference type="SMART" id="SM00498">
    <property type="entry name" value="FH2"/>
    <property type="match status" value="1"/>
</dbReference>
<feature type="compositionally biased region" description="Acidic residues" evidence="3">
    <location>
        <begin position="62"/>
        <end position="74"/>
    </location>
</feature>
<feature type="compositionally biased region" description="Basic and acidic residues" evidence="3">
    <location>
        <begin position="1534"/>
        <end position="1551"/>
    </location>
</feature>
<feature type="compositionally biased region" description="Polar residues" evidence="3">
    <location>
        <begin position="830"/>
        <end position="863"/>
    </location>
</feature>
<feature type="compositionally biased region" description="Basic and acidic residues" evidence="3">
    <location>
        <begin position="115"/>
        <end position="126"/>
    </location>
</feature>
<reference evidence="5" key="1">
    <citation type="submission" date="2025-08" db="UniProtKB">
        <authorList>
            <consortium name="RefSeq"/>
        </authorList>
    </citation>
    <scope>IDENTIFICATION</scope>
</reference>
<name>A0AAJ6ZV23_PAPXU</name>
<dbReference type="InterPro" id="IPR015425">
    <property type="entry name" value="FH2_Formin"/>
</dbReference>
<dbReference type="PANTHER" id="PTHR45920:SF7">
    <property type="entry name" value="FORMIN-G"/>
    <property type="match status" value="1"/>
</dbReference>
<evidence type="ECO:0000256" key="3">
    <source>
        <dbReference type="SAM" id="MobiDB-lite"/>
    </source>
</evidence>
<evidence type="ECO:0000256" key="2">
    <source>
        <dbReference type="SAM" id="Coils"/>
    </source>
</evidence>
<dbReference type="SUPFAM" id="SSF101447">
    <property type="entry name" value="Formin homology 2 domain (FH2 domain)"/>
    <property type="match status" value="1"/>
</dbReference>
<dbReference type="Gene3D" id="1.20.58.2220">
    <property type="entry name" value="Formin, FH2 domain"/>
    <property type="match status" value="1"/>
</dbReference>
<feature type="compositionally biased region" description="Polar residues" evidence="3">
    <location>
        <begin position="716"/>
        <end position="729"/>
    </location>
</feature>
<keyword evidence="2" id="KW-0175">Coiled coil</keyword>
<dbReference type="InterPro" id="IPR042201">
    <property type="entry name" value="FH2_Formin_sf"/>
</dbReference>
<feature type="domain" description="FH2" evidence="4">
    <location>
        <begin position="1109"/>
        <end position="1539"/>
    </location>
</feature>
<feature type="compositionally biased region" description="Pro residues" evidence="3">
    <location>
        <begin position="923"/>
        <end position="933"/>
    </location>
</feature>
<feature type="compositionally biased region" description="Low complexity" evidence="3">
    <location>
        <begin position="82"/>
        <end position="98"/>
    </location>
</feature>
<feature type="region of interest" description="Disordered" evidence="3">
    <location>
        <begin position="159"/>
        <end position="183"/>
    </location>
</feature>
<feature type="compositionally biased region" description="Polar residues" evidence="3">
    <location>
        <begin position="889"/>
        <end position="903"/>
    </location>
</feature>
<dbReference type="KEGG" id="pxu:106126451"/>
<feature type="region of interest" description="Disordered" evidence="3">
    <location>
        <begin position="1041"/>
        <end position="1091"/>
    </location>
</feature>
<feature type="compositionally biased region" description="Pro residues" evidence="3">
    <location>
        <begin position="945"/>
        <end position="994"/>
    </location>
</feature>
<dbReference type="CTD" id="33611"/>
<dbReference type="PROSITE" id="PS51444">
    <property type="entry name" value="FH2"/>
    <property type="match status" value="1"/>
</dbReference>
<dbReference type="GO" id="GO:0051015">
    <property type="term" value="F:actin filament binding"/>
    <property type="evidence" value="ECO:0007669"/>
    <property type="project" value="TreeGrafter"/>
</dbReference>
<sequence>MGNTQAQEKQSKAGKSPAKGKHFMRNLNRKGSFKDGKKRARKKSIAKREAFDREADKTPDSDNNEPIEASDNDTAECVFKTSCGGARSGAASAGAAETSSEHSEVTGSRWSAAARAERRSPTRDSAHPAPAPDDSNSESVFTDPLTPLAVELNQCYYSAESDSAHDEPSRALSPPPAGVSVDTSPESGWPVVNMPHADAAATRTPDTEKEIATDVFDENCEPSDVGAYTMGGILTRPKPDSEPNECSHEFLENRLKACPGQTAFTVSKHRKVELPPVSAPDALALALVDNEIDRRHSSLSDVPLAESNVLRKVASLTLDKLTDTKVTRPRFVPEKLDFQLYEKFEGQMLLNWFVSSIADNSNFKSLVSTQDLKNIGIQYCTHLLAAGVLRQISDKNAPTENVFKPNLMYYWAHMEAPVSQPVTPGRLQTSSWPPDKETNQIPRDMTLYTAMDNSLFYNQNNNDEAIDIQEAKAIIKQLKKKLQEAEYLLQKVKISNQIEMLNRNLPNSFNSIQDSNLMKDKVELLVDKEVQTSMALNDENKLTIRPVISTPKYDSPIISNDNNNTVEISRLVYKNQMGDAGDKCEKRSERIENYCKLNKSREYNKPLRKDDFIDNNNQNIDNDAVSLPDKSSDCHKYDSSSDSSFASTYTSSKLTDEKSNHEHMWNKSETVVQNVSCLKNVSATNIIFSKVDHYVTSEHSQTSLDQSQKSADEQSESSASYVNASTSEENCTQIETHNDTQIIPTIHDTTLSSTELNHTLTSLPPPMPGKTPSPPPAPGTQSIAPELMTPAPYINPAQSKSIPMSITNLPSLSILSEESTSKSGEDSSKDLITSSVGTNIPISSTDASTSVSNTEIATTSTDTGPPKSDELLSSSPEKHLSPPPEKCDASSQNSKVGTMSSPPVSDEFTTLMEIKTSEVPTSPCIPPPPPPLPGMTSSPLLTPCMAPPPPPMPGLAPPPPPMPELGPPPPPMPGVGPPPPPPMPGMGPPPPPMPGMGPPPPPMPGMGPTPPPMPGMGPPPPPMPGMMPPPPPMPGMMPPPPPMPGMEPPSHLTPGVGPPPPPMPGAGQSIGTNPPPLNALGPPAHQTTGPLPFPAPPAGGWNMQRATLRKTPIKPAAPMKPLYWTRILAAPTQPAYQGDSESSKLKPLWLEIEEAKLDNIDEFTDLFSRQVVKAPAKKKTEVKAKIKPVKLLDSKRSQNVGILAQSLHVEFSEIENAIYNFDTSVVSLEALQQIYDLRATEEELMLIKDHLRNKPEIPLDKPESFLHDLSGIPNFAERISCFMFQTEFEDGVNTTMHKLDNLKHTCEFLTTSEPLKQLFAIILTLGNYMNGGNGQRGQADGFGLEILAKLKDVKSKHSQVTLLHFIVRTYMRARGGALAGACALPVPEPGDVARAAALDFADVAAHLKELDKRLQDCREQTKKVIECDAQRNEDCVSSCGDNTKRLEVFKDKMKTFLDAAEEKLKTENDNLEECRAKFIGTVRFYQYTPKCGKLEECEPKEFFSLWTSFCSDFKDIFKKEEQIAIKEKLKENKKLQDERKSLTQPKKEGGLKARLQKLSGTRR</sequence>
<evidence type="ECO:0000256" key="1">
    <source>
        <dbReference type="ARBA" id="ARBA00005271"/>
    </source>
</evidence>
<dbReference type="PANTHER" id="PTHR45920">
    <property type="entry name" value="FORMIN HOMOLOGY 2 DOMAIN CONTAINING, ISOFORM I"/>
    <property type="match status" value="1"/>
</dbReference>
<feature type="compositionally biased region" description="Basic and acidic residues" evidence="3">
    <location>
        <begin position="819"/>
        <end position="829"/>
    </location>
</feature>
<feature type="region of interest" description="Disordered" evidence="3">
    <location>
        <begin position="757"/>
        <end position="796"/>
    </location>
</feature>
<feature type="compositionally biased region" description="Polar residues" evidence="3">
    <location>
        <begin position="699"/>
        <end position="709"/>
    </location>
</feature>
<feature type="compositionally biased region" description="Basic and acidic residues" evidence="3">
    <location>
        <begin position="46"/>
        <end position="60"/>
    </location>
</feature>
<dbReference type="GO" id="GO:0030866">
    <property type="term" value="P:cortical actin cytoskeleton organization"/>
    <property type="evidence" value="ECO:0007669"/>
    <property type="project" value="TreeGrafter"/>
</dbReference>
<feature type="region of interest" description="Disordered" evidence="3">
    <location>
        <begin position="817"/>
        <end position="994"/>
    </location>
</feature>
<evidence type="ECO:0000259" key="4">
    <source>
        <dbReference type="PROSITE" id="PS51444"/>
    </source>
</evidence>
<feature type="compositionally biased region" description="Basic and acidic residues" evidence="3">
    <location>
        <begin position="630"/>
        <end position="639"/>
    </location>
</feature>
<feature type="compositionally biased region" description="Pro residues" evidence="3">
    <location>
        <begin position="763"/>
        <end position="778"/>
    </location>
</feature>
<feature type="compositionally biased region" description="Low complexity" evidence="3">
    <location>
        <begin position="640"/>
        <end position="649"/>
    </location>
</feature>
<protein>
    <submittedName>
        <fullName evidence="5">Formin-like protein 6 isoform X1</fullName>
    </submittedName>
</protein>